<organism evidence="1 2">
    <name type="scientific">Denitromonas halophila</name>
    <dbReference type="NCBI Taxonomy" id="1629404"/>
    <lineage>
        <taxon>Bacteria</taxon>
        <taxon>Pseudomonadati</taxon>
        <taxon>Pseudomonadota</taxon>
        <taxon>Betaproteobacteria</taxon>
        <taxon>Rhodocyclales</taxon>
        <taxon>Zoogloeaceae</taxon>
        <taxon>Denitromonas</taxon>
    </lineage>
</organism>
<protein>
    <recommendedName>
        <fullName evidence="3">4Fe-4S ferredoxin-type domain-containing protein</fullName>
    </recommendedName>
</protein>
<proteinExistence type="predicted"/>
<evidence type="ECO:0000313" key="1">
    <source>
        <dbReference type="EMBL" id="TVO73054.1"/>
    </source>
</evidence>
<dbReference type="EMBL" id="VMNI01000019">
    <property type="protein sequence ID" value="TVO73054.1"/>
    <property type="molecule type" value="Genomic_DNA"/>
</dbReference>
<evidence type="ECO:0008006" key="3">
    <source>
        <dbReference type="Google" id="ProtNLM"/>
    </source>
</evidence>
<reference evidence="1 2" key="1">
    <citation type="submission" date="2019-07" db="EMBL/GenBank/DDBJ databases">
        <title>The pathways for chlorine oxyanion respiration interact through the shared metabolite chlorate.</title>
        <authorList>
            <person name="Barnum T.P."/>
            <person name="Cheng Y."/>
            <person name="Hill K.A."/>
            <person name="Lucas L.N."/>
            <person name="Carlson H.K."/>
            <person name="Coates J.D."/>
        </authorList>
    </citation>
    <scope>NUCLEOTIDE SEQUENCE [LARGE SCALE GENOMIC DNA]</scope>
    <source>
        <strain evidence="1 2">SFB-1</strain>
    </source>
</reference>
<evidence type="ECO:0000313" key="2">
    <source>
        <dbReference type="Proteomes" id="UP000318349"/>
    </source>
</evidence>
<accession>A0A557S6M0</accession>
<sequence>MSPPDFSALDAVGLNLQAVFNLAELPAPLRERVLHATCPQAGFQQLILIGNAGPALWRALCADDIDGDDPIDAFSVREVNRWFEQRHPGRTQHRLYPGNAPVNLQQLGQHAGWHHDSPFKVGIQAELGTWFAYRVALLTNTTLRTTTPLRTRSPCRDCADTPCITTCPADAMAGGGFALDACIDYRQQPGSRCADTCVARLACPVGEARRYDTAQIRHVYSNSLRMIRHYRATQA</sequence>
<dbReference type="AlphaFoldDB" id="A0A557S6M0"/>
<comment type="caution">
    <text evidence="1">The sequence shown here is derived from an EMBL/GenBank/DDBJ whole genome shotgun (WGS) entry which is preliminary data.</text>
</comment>
<dbReference type="Proteomes" id="UP000318349">
    <property type="component" value="Unassembled WGS sequence"/>
</dbReference>
<dbReference type="SUPFAM" id="SSF54862">
    <property type="entry name" value="4Fe-4S ferredoxins"/>
    <property type="match status" value="1"/>
</dbReference>
<gene>
    <name evidence="1" type="ORF">FHP89_17315</name>
</gene>
<name>A0A557S6M0_9RHOO</name>